<keyword evidence="1" id="KW-0812">Transmembrane</keyword>
<dbReference type="RefSeq" id="WP_209480191.1">
    <property type="nucleotide sequence ID" value="NZ_JAGGKK010000007.1"/>
</dbReference>
<organism evidence="2 3">
    <name type="scientific">Virgibacillus litoralis</name>
    <dbReference type="NCBI Taxonomy" id="578221"/>
    <lineage>
        <taxon>Bacteria</taxon>
        <taxon>Bacillati</taxon>
        <taxon>Bacillota</taxon>
        <taxon>Bacilli</taxon>
        <taxon>Bacillales</taxon>
        <taxon>Bacillaceae</taxon>
        <taxon>Virgibacillus</taxon>
    </lineage>
</organism>
<evidence type="ECO:0000256" key="1">
    <source>
        <dbReference type="SAM" id="Phobius"/>
    </source>
</evidence>
<evidence type="ECO:0000313" key="2">
    <source>
        <dbReference type="EMBL" id="MBP1948638.1"/>
    </source>
</evidence>
<keyword evidence="1" id="KW-0472">Membrane</keyword>
<accession>A0ABS4HCP9</accession>
<gene>
    <name evidence="2" type="ORF">J2Z82_001574</name>
</gene>
<dbReference type="Proteomes" id="UP001519328">
    <property type="component" value="Unassembled WGS sequence"/>
</dbReference>
<name>A0ABS4HCP9_9BACI</name>
<keyword evidence="3" id="KW-1185">Reference proteome</keyword>
<feature type="transmembrane region" description="Helical" evidence="1">
    <location>
        <begin position="34"/>
        <end position="55"/>
    </location>
</feature>
<dbReference type="EMBL" id="JAGGKK010000007">
    <property type="protein sequence ID" value="MBP1948638.1"/>
    <property type="molecule type" value="Genomic_DNA"/>
</dbReference>
<comment type="caution">
    <text evidence="2">The sequence shown here is derived from an EMBL/GenBank/DDBJ whole genome shotgun (WGS) entry which is preliminary data.</text>
</comment>
<sequence>MNILFSLLLIVLIAITTGTHIYFVWKKKDYKTLFVQFGIVGLSIVAGILVIYNLSDPSISKLLNMLSPLEK</sequence>
<keyword evidence="1" id="KW-1133">Transmembrane helix</keyword>
<reference evidence="2 3" key="1">
    <citation type="submission" date="2021-03" db="EMBL/GenBank/DDBJ databases">
        <title>Genomic Encyclopedia of Type Strains, Phase IV (KMG-IV): sequencing the most valuable type-strain genomes for metagenomic binning, comparative biology and taxonomic classification.</title>
        <authorList>
            <person name="Goeker M."/>
        </authorList>
    </citation>
    <scope>NUCLEOTIDE SEQUENCE [LARGE SCALE GENOMIC DNA]</scope>
    <source>
        <strain evidence="2 3">DSM 21085</strain>
    </source>
</reference>
<proteinExistence type="predicted"/>
<protein>
    <submittedName>
        <fullName evidence="2">Membrane protein YfcA</fullName>
    </submittedName>
</protein>
<evidence type="ECO:0000313" key="3">
    <source>
        <dbReference type="Proteomes" id="UP001519328"/>
    </source>
</evidence>